<keyword evidence="1" id="KW-0597">Phosphoprotein</keyword>
<dbReference type="SMART" id="SM00850">
    <property type="entry name" value="LytTR"/>
    <property type="match status" value="1"/>
</dbReference>
<accession>A0AAP2DJR4</accession>
<feature type="modified residue" description="4-aspartylphosphate" evidence="1">
    <location>
        <position position="55"/>
    </location>
</feature>
<name>A0AAP2DJR4_9BACT</name>
<dbReference type="PROSITE" id="PS50110">
    <property type="entry name" value="RESPONSE_REGULATORY"/>
    <property type="match status" value="1"/>
</dbReference>
<dbReference type="PROSITE" id="PS50930">
    <property type="entry name" value="HTH_LYTTR"/>
    <property type="match status" value="1"/>
</dbReference>
<dbReference type="InterPro" id="IPR007492">
    <property type="entry name" value="LytTR_DNA-bd_dom"/>
</dbReference>
<evidence type="ECO:0000256" key="1">
    <source>
        <dbReference type="PROSITE-ProRule" id="PRU00169"/>
    </source>
</evidence>
<dbReference type="Proteomes" id="UP001319200">
    <property type="component" value="Unassembled WGS sequence"/>
</dbReference>
<dbReference type="Pfam" id="PF00072">
    <property type="entry name" value="Response_reg"/>
    <property type="match status" value="1"/>
</dbReference>
<dbReference type="InterPro" id="IPR046947">
    <property type="entry name" value="LytR-like"/>
</dbReference>
<dbReference type="RefSeq" id="WP_254163524.1">
    <property type="nucleotide sequence ID" value="NZ_JAHESF010000010.1"/>
</dbReference>
<evidence type="ECO:0000313" key="4">
    <source>
        <dbReference type="EMBL" id="MBT1697653.1"/>
    </source>
</evidence>
<dbReference type="Gene3D" id="2.40.50.1020">
    <property type="entry name" value="LytTr DNA-binding domain"/>
    <property type="match status" value="1"/>
</dbReference>
<dbReference type="Gene3D" id="3.40.50.2300">
    <property type="match status" value="1"/>
</dbReference>
<evidence type="ECO:0000313" key="5">
    <source>
        <dbReference type="Proteomes" id="UP001319200"/>
    </source>
</evidence>
<dbReference type="PANTHER" id="PTHR37299">
    <property type="entry name" value="TRANSCRIPTIONAL REGULATOR-RELATED"/>
    <property type="match status" value="1"/>
</dbReference>
<dbReference type="EMBL" id="JAHESF010000010">
    <property type="protein sequence ID" value="MBT1697653.1"/>
    <property type="molecule type" value="Genomic_DNA"/>
</dbReference>
<protein>
    <submittedName>
        <fullName evidence="4">LytTR family DNA-binding domain-containing protein</fullName>
    </submittedName>
</protein>
<organism evidence="4 5">
    <name type="scientific">Chryseosolibacter histidini</name>
    <dbReference type="NCBI Taxonomy" id="2782349"/>
    <lineage>
        <taxon>Bacteria</taxon>
        <taxon>Pseudomonadati</taxon>
        <taxon>Bacteroidota</taxon>
        <taxon>Cytophagia</taxon>
        <taxon>Cytophagales</taxon>
        <taxon>Chryseotaleaceae</taxon>
        <taxon>Chryseosolibacter</taxon>
    </lineage>
</organism>
<dbReference type="SMART" id="SM00448">
    <property type="entry name" value="REC"/>
    <property type="match status" value="1"/>
</dbReference>
<gene>
    <name evidence="4" type="ORF">KK083_12245</name>
</gene>
<comment type="caution">
    <text evidence="4">The sequence shown here is derived from an EMBL/GenBank/DDBJ whole genome shotgun (WGS) entry which is preliminary data.</text>
</comment>
<evidence type="ECO:0000259" key="2">
    <source>
        <dbReference type="PROSITE" id="PS50110"/>
    </source>
</evidence>
<keyword evidence="4" id="KW-0238">DNA-binding</keyword>
<evidence type="ECO:0000259" key="3">
    <source>
        <dbReference type="PROSITE" id="PS50930"/>
    </source>
</evidence>
<dbReference type="InterPro" id="IPR011006">
    <property type="entry name" value="CheY-like_superfamily"/>
</dbReference>
<reference evidence="4 5" key="1">
    <citation type="submission" date="2021-05" db="EMBL/GenBank/DDBJ databases">
        <title>A Polyphasic approach of four new species of the genus Ohtaekwangia: Ohtaekwangia histidinii sp. nov., Ohtaekwangia cretensis sp. nov., Ohtaekwangia indiensis sp. nov., Ohtaekwangia reichenbachii sp. nov. from diverse environment.</title>
        <authorList>
            <person name="Octaviana S."/>
        </authorList>
    </citation>
    <scope>NUCLEOTIDE SEQUENCE [LARGE SCALE GENOMIC DNA]</scope>
    <source>
        <strain evidence="4 5">PWU4</strain>
    </source>
</reference>
<dbReference type="PANTHER" id="PTHR37299:SF1">
    <property type="entry name" value="STAGE 0 SPORULATION PROTEIN A HOMOLOG"/>
    <property type="match status" value="1"/>
</dbReference>
<dbReference type="GO" id="GO:0003677">
    <property type="term" value="F:DNA binding"/>
    <property type="evidence" value="ECO:0007669"/>
    <property type="project" value="UniProtKB-KW"/>
</dbReference>
<dbReference type="InterPro" id="IPR001789">
    <property type="entry name" value="Sig_transdc_resp-reg_receiver"/>
</dbReference>
<dbReference type="Pfam" id="PF04397">
    <property type="entry name" value="LytTR"/>
    <property type="match status" value="1"/>
</dbReference>
<sequence>MTIKCMVIDDEPPARALLTSYISKVDDLKIVCQCSNSIEAFSFLQRNAVDLMFLDIQMPGMNGLELIKSLHRGPRIVLTTAFREYASEGFELDVLDYLVKPISFERFLKAIAKYHHYFPKPSTPDNAVATDAFDQAYMFIKVNKDQVKIFLKDILYMESIKDYLKIITEEKSYITYLRLSYMEEKLPEGRFLRVHKSYIVSLGKVKAFRNDTLKIGNAEIPVGRVYRQRFMDVFSPK</sequence>
<keyword evidence="5" id="KW-1185">Reference proteome</keyword>
<dbReference type="SUPFAM" id="SSF52172">
    <property type="entry name" value="CheY-like"/>
    <property type="match status" value="1"/>
</dbReference>
<feature type="domain" description="HTH LytTR-type" evidence="3">
    <location>
        <begin position="138"/>
        <end position="206"/>
    </location>
</feature>
<feature type="domain" description="Response regulatory" evidence="2">
    <location>
        <begin position="4"/>
        <end position="115"/>
    </location>
</feature>
<dbReference type="AlphaFoldDB" id="A0AAP2DJR4"/>
<proteinExistence type="predicted"/>
<dbReference type="GO" id="GO:0000156">
    <property type="term" value="F:phosphorelay response regulator activity"/>
    <property type="evidence" value="ECO:0007669"/>
    <property type="project" value="InterPro"/>
</dbReference>